<dbReference type="PANTHER" id="PTHR11733">
    <property type="entry name" value="ZINC METALLOPROTEASE FAMILY M13 NEPRILYSIN-RELATED"/>
    <property type="match status" value="1"/>
</dbReference>
<comment type="cofactor">
    <cofactor evidence="1">
        <name>Zn(2+)</name>
        <dbReference type="ChEBI" id="CHEBI:29105"/>
    </cofactor>
</comment>
<evidence type="ECO:0000256" key="3">
    <source>
        <dbReference type="ARBA" id="ARBA00022670"/>
    </source>
</evidence>
<keyword evidence="6" id="KW-0862">Zinc</keyword>
<dbReference type="GO" id="GO:0046872">
    <property type="term" value="F:metal ion binding"/>
    <property type="evidence" value="ECO:0007669"/>
    <property type="project" value="UniProtKB-KW"/>
</dbReference>
<keyword evidence="7" id="KW-0482">Metalloprotease</keyword>
<dbReference type="GO" id="GO:0004222">
    <property type="term" value="F:metalloendopeptidase activity"/>
    <property type="evidence" value="ECO:0007669"/>
    <property type="project" value="InterPro"/>
</dbReference>
<dbReference type="CDD" id="cd08662">
    <property type="entry name" value="M13"/>
    <property type="match status" value="1"/>
</dbReference>
<name>A0A3N2RH11_LYSEN</name>
<dbReference type="AlphaFoldDB" id="A0A3N2RH11"/>
<keyword evidence="3" id="KW-0645">Protease</keyword>
<evidence type="ECO:0000256" key="6">
    <source>
        <dbReference type="ARBA" id="ARBA00022833"/>
    </source>
</evidence>
<feature type="domain" description="Peptidase M13 C-terminal" evidence="9">
    <location>
        <begin position="549"/>
        <end position="751"/>
    </location>
</feature>
<dbReference type="InterPro" id="IPR018497">
    <property type="entry name" value="Peptidase_M13_C"/>
</dbReference>
<dbReference type="PRINTS" id="PR00786">
    <property type="entry name" value="NEPRILYSIN"/>
</dbReference>
<proteinExistence type="inferred from homology"/>
<evidence type="ECO:0000313" key="11">
    <source>
        <dbReference type="EMBL" id="ROU06671.1"/>
    </source>
</evidence>
<feature type="region of interest" description="Disordered" evidence="8">
    <location>
        <begin position="1"/>
        <end position="23"/>
    </location>
</feature>
<protein>
    <submittedName>
        <fullName evidence="11">M13 family peptidase</fullName>
    </submittedName>
</protein>
<dbReference type="PANTHER" id="PTHR11733:SF167">
    <property type="entry name" value="FI17812P1-RELATED"/>
    <property type="match status" value="1"/>
</dbReference>
<evidence type="ECO:0000313" key="12">
    <source>
        <dbReference type="Proteomes" id="UP000275910"/>
    </source>
</evidence>
<keyword evidence="5" id="KW-0378">Hydrolase</keyword>
<evidence type="ECO:0000256" key="8">
    <source>
        <dbReference type="SAM" id="MobiDB-lite"/>
    </source>
</evidence>
<feature type="compositionally biased region" description="Gly residues" evidence="8">
    <location>
        <begin position="1"/>
        <end position="17"/>
    </location>
</feature>
<dbReference type="InterPro" id="IPR042089">
    <property type="entry name" value="Peptidase_M13_dom_2"/>
</dbReference>
<dbReference type="Pfam" id="PF05649">
    <property type="entry name" value="Peptidase_M13_N"/>
    <property type="match status" value="1"/>
</dbReference>
<dbReference type="InterPro" id="IPR024079">
    <property type="entry name" value="MetalloPept_cat_dom_sf"/>
</dbReference>
<comment type="similarity">
    <text evidence="2">Belongs to the peptidase M13 family.</text>
</comment>
<dbReference type="EMBL" id="RCTY01000031">
    <property type="protein sequence ID" value="ROU06671.1"/>
    <property type="molecule type" value="Genomic_DNA"/>
</dbReference>
<evidence type="ECO:0000256" key="4">
    <source>
        <dbReference type="ARBA" id="ARBA00022723"/>
    </source>
</evidence>
<dbReference type="Proteomes" id="UP000275910">
    <property type="component" value="Unassembled WGS sequence"/>
</dbReference>
<dbReference type="PROSITE" id="PS51885">
    <property type="entry name" value="NEPRILYSIN"/>
    <property type="match status" value="1"/>
</dbReference>
<dbReference type="SUPFAM" id="SSF55486">
    <property type="entry name" value="Metalloproteases ('zincins'), catalytic domain"/>
    <property type="match status" value="1"/>
</dbReference>
<evidence type="ECO:0000256" key="2">
    <source>
        <dbReference type="ARBA" id="ARBA00007357"/>
    </source>
</evidence>
<accession>A0A3N2RH11</accession>
<dbReference type="Gene3D" id="3.40.390.10">
    <property type="entry name" value="Collagenase (Catalytic Domain)"/>
    <property type="match status" value="1"/>
</dbReference>
<evidence type="ECO:0000256" key="7">
    <source>
        <dbReference type="ARBA" id="ARBA00023049"/>
    </source>
</evidence>
<reference evidence="11 12" key="1">
    <citation type="submission" date="2018-10" db="EMBL/GenBank/DDBJ databases">
        <title>The genome of Lysobacter enzymogenes OH11.</title>
        <authorList>
            <person name="Liu F."/>
            <person name="Zhao Y."/>
            <person name="Qian G."/>
            <person name="Chen Y."/>
            <person name="Xu H."/>
        </authorList>
    </citation>
    <scope>NUCLEOTIDE SEQUENCE [LARGE SCALE GENOMIC DNA]</scope>
    <source>
        <strain evidence="11 12">OH11</strain>
    </source>
</reference>
<evidence type="ECO:0000256" key="1">
    <source>
        <dbReference type="ARBA" id="ARBA00001947"/>
    </source>
</evidence>
<dbReference type="GO" id="GO:0016485">
    <property type="term" value="P:protein processing"/>
    <property type="evidence" value="ECO:0007669"/>
    <property type="project" value="TreeGrafter"/>
</dbReference>
<keyword evidence="4" id="KW-0479">Metal-binding</keyword>
<dbReference type="Pfam" id="PF01431">
    <property type="entry name" value="Peptidase_M13"/>
    <property type="match status" value="1"/>
</dbReference>
<dbReference type="InterPro" id="IPR008753">
    <property type="entry name" value="Peptidase_M13_N"/>
</dbReference>
<dbReference type="InterPro" id="IPR000718">
    <property type="entry name" value="Peptidase_M13"/>
</dbReference>
<comment type="caution">
    <text evidence="11">The sequence shown here is derived from an EMBL/GenBank/DDBJ whole genome shotgun (WGS) entry which is preliminary data.</text>
</comment>
<sequence>MRLGAGGEQIQRGGGEAGARAAGPGGACVVDHGGVGLGGGPSIGNREPVVNFGVAGPRPVLPGRGGARAVAIVATPSNRGNAVARSRFALIALLAVSTATAGGLHGIQPGDLNRQGDACNDFFDYANGAWRQQNPIPDYMDRWSRRWQAGELNKERVRDILGELSARQDWAKGSAGQLAGDFYAACMDESRVNALGAKPVRPWLDEIGALTDRAGVQREIGKLHDAGIAAPFALSAGEDLREPAKTIAHIYAGGLGMPDRDYYLKPEPRFVEARAKYLAHVAKMFELAGTPAEQARRDAQTVFDFEKRLAEASLDNVQLRDPKLQDNPTPFAGLAKLAPGFDWGRYFDAAHLPRDAVNVTQPKFLRQFEKELATAPLAQWKAYLQWHVLNAAADSLSQPFVEENFAFNGKFLTGATQMKPRWKRCAELTDAQLGEALGQKYVEKYFPPQAKARMQEMVKNILAAMDDTIRELDWMDAATKQKALEKRSTFVAKLGYPDRFKDYRGVAVSRESAWDNLVATSRWNVADNRGQVGKPTDRSRWGMTPPTSNAYYNPLQNEIVFPAGILQPPAFDVNATDAVNYGAIGVIIGHEISHGFDDQGAQFDAQGRLANWWTPADGKQFAAKGQCVVDQFEGYFIEPGVHHNGKLVLGESIGDLAGAKIAYRAYLKSREGKGPEPTLDGFTPEQQFFIAWGQFRGDETRLETQRTMIQGDPHPVAKYRVNGPLSNLPAFQQAFQCKAGDAMVRAKEQRCEVW</sequence>
<evidence type="ECO:0000259" key="10">
    <source>
        <dbReference type="Pfam" id="PF05649"/>
    </source>
</evidence>
<dbReference type="Gene3D" id="1.10.1380.10">
    <property type="entry name" value="Neutral endopeptidase , domain2"/>
    <property type="match status" value="1"/>
</dbReference>
<feature type="domain" description="Peptidase M13 N-terminal" evidence="10">
    <location>
        <begin position="119"/>
        <end position="497"/>
    </location>
</feature>
<organism evidence="11 12">
    <name type="scientific">Lysobacter enzymogenes</name>
    <dbReference type="NCBI Taxonomy" id="69"/>
    <lineage>
        <taxon>Bacteria</taxon>
        <taxon>Pseudomonadati</taxon>
        <taxon>Pseudomonadota</taxon>
        <taxon>Gammaproteobacteria</taxon>
        <taxon>Lysobacterales</taxon>
        <taxon>Lysobacteraceae</taxon>
        <taxon>Lysobacter</taxon>
    </lineage>
</organism>
<gene>
    <name evidence="11" type="ORF">D9T17_12525</name>
</gene>
<dbReference type="GO" id="GO:0005886">
    <property type="term" value="C:plasma membrane"/>
    <property type="evidence" value="ECO:0007669"/>
    <property type="project" value="TreeGrafter"/>
</dbReference>
<evidence type="ECO:0000259" key="9">
    <source>
        <dbReference type="Pfam" id="PF01431"/>
    </source>
</evidence>
<evidence type="ECO:0000256" key="5">
    <source>
        <dbReference type="ARBA" id="ARBA00022801"/>
    </source>
</evidence>